<keyword evidence="9" id="KW-1185">Reference proteome</keyword>
<dbReference type="EMBL" id="CP019964">
    <property type="protein sequence ID" value="ASI13814.1"/>
    <property type="molecule type" value="Genomic_DNA"/>
</dbReference>
<evidence type="ECO:0000256" key="3">
    <source>
        <dbReference type="ARBA" id="ARBA00022679"/>
    </source>
</evidence>
<dbReference type="InterPro" id="IPR000715">
    <property type="entry name" value="Glycosyl_transferase_4"/>
</dbReference>
<reference evidence="8 9" key="1">
    <citation type="journal article" date="2017" name="Nat. Commun.">
        <title>'ARMAN' archaea depend on association with euryarchaeal host in culture and in situ.</title>
        <authorList>
            <person name="Golyshina O."/>
            <person name="Toshchakov S."/>
            <person name="Makarova K."/>
            <person name="Gavrilov S."/>
            <person name="Korzhenkov A."/>
            <person name="La Cono V."/>
            <person name="Arcadi E."/>
            <person name="Nechitaylo T."/>
            <person name="Ferrer M."/>
            <person name="Kublanov I."/>
            <person name="Wolf Y."/>
            <person name="Yakimov M."/>
            <person name="Golyshin P."/>
            <person name="Slesarev A."/>
            <person name="Kozyavkin S."/>
        </authorList>
    </citation>
    <scope>NUCLEOTIDE SEQUENCE [LARGE SCALE GENOMIC DNA]</scope>
    <source>
        <strain evidence="8 9">Mia14</strain>
    </source>
</reference>
<dbReference type="PANTHER" id="PTHR22926">
    <property type="entry name" value="PHOSPHO-N-ACETYLMURAMOYL-PENTAPEPTIDE-TRANSFERASE"/>
    <property type="match status" value="1"/>
</dbReference>
<feature type="transmembrane region" description="Helical" evidence="7">
    <location>
        <begin position="329"/>
        <end position="348"/>
    </location>
</feature>
<accession>A0A218NMZ7</accession>
<dbReference type="Pfam" id="PF00953">
    <property type="entry name" value="Glycos_transf_4"/>
    <property type="match status" value="1"/>
</dbReference>
<feature type="transmembrane region" description="Helical" evidence="7">
    <location>
        <begin position="218"/>
        <end position="237"/>
    </location>
</feature>
<feature type="transmembrane region" description="Helical" evidence="7">
    <location>
        <begin position="193"/>
        <end position="212"/>
    </location>
</feature>
<comment type="subcellular location">
    <subcellularLocation>
        <location evidence="1">Cell membrane</location>
        <topology evidence="1">Multi-pass membrane protein</topology>
    </subcellularLocation>
</comment>
<dbReference type="GO" id="GO:0016780">
    <property type="term" value="F:phosphotransferase activity, for other substituted phosphate groups"/>
    <property type="evidence" value="ECO:0007669"/>
    <property type="project" value="InterPro"/>
</dbReference>
<evidence type="ECO:0000256" key="2">
    <source>
        <dbReference type="ARBA" id="ARBA00022475"/>
    </source>
</evidence>
<name>A0A218NMZ7_9ARCH</name>
<dbReference type="OrthoDB" id="34534at2157"/>
<keyword evidence="2" id="KW-1003">Cell membrane</keyword>
<feature type="transmembrane region" description="Helical" evidence="7">
    <location>
        <begin position="48"/>
        <end position="68"/>
    </location>
</feature>
<keyword evidence="6 7" id="KW-0472">Membrane</keyword>
<dbReference type="KEGG" id="marh:Mia14_0500"/>
<dbReference type="GO" id="GO:0071555">
    <property type="term" value="P:cell wall organization"/>
    <property type="evidence" value="ECO:0007669"/>
    <property type="project" value="TreeGrafter"/>
</dbReference>
<evidence type="ECO:0000256" key="7">
    <source>
        <dbReference type="SAM" id="Phobius"/>
    </source>
</evidence>
<dbReference type="GO" id="GO:0005886">
    <property type="term" value="C:plasma membrane"/>
    <property type="evidence" value="ECO:0007669"/>
    <property type="project" value="UniProtKB-SubCell"/>
</dbReference>
<evidence type="ECO:0000256" key="4">
    <source>
        <dbReference type="ARBA" id="ARBA00022692"/>
    </source>
</evidence>
<dbReference type="GO" id="GO:0044038">
    <property type="term" value="P:cell wall macromolecule biosynthetic process"/>
    <property type="evidence" value="ECO:0007669"/>
    <property type="project" value="TreeGrafter"/>
</dbReference>
<gene>
    <name evidence="8" type="ORF">Mia14_0500</name>
</gene>
<keyword evidence="5 7" id="KW-1133">Transmembrane helix</keyword>
<keyword evidence="3 8" id="KW-0808">Transferase</keyword>
<dbReference type="GeneID" id="33314058"/>
<organism evidence="8 9">
    <name type="scientific">Candidatus Mancarchaeum acidiphilum</name>
    <dbReference type="NCBI Taxonomy" id="1920749"/>
    <lineage>
        <taxon>Archaea</taxon>
        <taxon>Candidatus Micrarchaeota</taxon>
        <taxon>Candidatus Mancarchaeum</taxon>
    </lineage>
</organism>
<feature type="transmembrane region" description="Helical" evidence="7">
    <location>
        <begin position="80"/>
        <end position="106"/>
    </location>
</feature>
<keyword evidence="4 7" id="KW-0812">Transmembrane</keyword>
<evidence type="ECO:0000256" key="1">
    <source>
        <dbReference type="ARBA" id="ARBA00004651"/>
    </source>
</evidence>
<sequence length="353" mass="38489">MFHTYLTIIIPSIAAFIITVVMTLFLMSYMKESGVTATDHNKKGNPTLAGSGGIAVALGFSVGLFTYIFGSNFPSPTSPFYQPVASLAVLFSVMLSIILISTVGFLDDINVKRKAVKSTDMMDTRQGLKQWQKPVLTLIGAIPLVAINAGVKTVAIPLIGVINFGLFYPIVIIPLAIIFAANAFNLLGGFDGIATGTGMIAAFGLLLYSLLFGNYTGLLISSVLFASLVAMFIFNVYPAKIIPGDSFTYLVGAALVSDMIVGGMEGFGIIIFMPWIIEFFLHLRRKFKVTDLGIMQKDGTMKAPYGRKIYSWTHIIMNLKKCREWEVSLYMWVVEALFIVLGLAIKLATLKVI</sequence>
<evidence type="ECO:0000313" key="8">
    <source>
        <dbReference type="EMBL" id="ASI13814.1"/>
    </source>
</evidence>
<evidence type="ECO:0000256" key="5">
    <source>
        <dbReference type="ARBA" id="ARBA00022989"/>
    </source>
</evidence>
<feature type="transmembrane region" description="Helical" evidence="7">
    <location>
        <begin position="166"/>
        <end position="186"/>
    </location>
</feature>
<protein>
    <submittedName>
        <fullName evidence="8">Glycosyl transferase</fullName>
    </submittedName>
</protein>
<dbReference type="Proteomes" id="UP000197679">
    <property type="component" value="Chromosome"/>
</dbReference>
<dbReference type="PANTHER" id="PTHR22926:SF3">
    <property type="entry name" value="UNDECAPRENYL-PHOSPHATE ALPHA-N-ACETYLGLUCOSAMINYL 1-PHOSPHATE TRANSFERASE"/>
    <property type="match status" value="1"/>
</dbReference>
<feature type="transmembrane region" description="Helical" evidence="7">
    <location>
        <begin position="249"/>
        <end position="277"/>
    </location>
</feature>
<dbReference type="RefSeq" id="WP_088820058.1">
    <property type="nucleotide sequence ID" value="NZ_CP019964.1"/>
</dbReference>
<evidence type="ECO:0000313" key="9">
    <source>
        <dbReference type="Proteomes" id="UP000197679"/>
    </source>
</evidence>
<feature type="transmembrane region" description="Helical" evidence="7">
    <location>
        <begin position="6"/>
        <end position="27"/>
    </location>
</feature>
<dbReference type="AlphaFoldDB" id="A0A218NMZ7"/>
<evidence type="ECO:0000256" key="6">
    <source>
        <dbReference type="ARBA" id="ARBA00023136"/>
    </source>
</evidence>
<proteinExistence type="predicted"/>